<keyword evidence="2" id="KW-1185">Reference proteome</keyword>
<proteinExistence type="predicted"/>
<protein>
    <submittedName>
        <fullName evidence="1">T9SS type A sorting domain-containing protein</fullName>
    </submittedName>
</protein>
<dbReference type="NCBIfam" id="TIGR04183">
    <property type="entry name" value="Por_Secre_tail"/>
    <property type="match status" value="1"/>
</dbReference>
<gene>
    <name evidence="1" type="ORF">ACFL6M_07660</name>
</gene>
<evidence type="ECO:0000313" key="2">
    <source>
        <dbReference type="Proteomes" id="UP001593833"/>
    </source>
</evidence>
<sequence length="241" mass="26250">DQWMGIDTVCDPNPCPQPPGACCFPDGHCEFLTQAECTGTWLGIGTVCDPNPCPQPPGACCFHDGTCQVLTQVECTNQSGEQWLGFGTACDPNPCDQPQGACCFTDGTCQALNEEDCTTQGGDQWMGIDTVCDPNPCLLLEVEMLGNVPNRLQIRSLSPNPTTGTLQYGIDLPAPGNVRVRVVDVSGTVVTILVDREFPAGSYMFTQNIDTKRDGRLQNGVYFLYLEALEKQKTRRFVLTR</sequence>
<dbReference type="Gene3D" id="2.60.40.4070">
    <property type="match status" value="1"/>
</dbReference>
<dbReference type="InterPro" id="IPR026444">
    <property type="entry name" value="Secre_tail"/>
</dbReference>
<dbReference type="Proteomes" id="UP001593833">
    <property type="component" value="Unassembled WGS sequence"/>
</dbReference>
<organism evidence="1 2">
    <name type="scientific">Eiseniibacteriota bacterium</name>
    <dbReference type="NCBI Taxonomy" id="2212470"/>
    <lineage>
        <taxon>Bacteria</taxon>
        <taxon>Candidatus Eiseniibacteriota</taxon>
    </lineage>
</organism>
<accession>A0ABV6YM93</accession>
<feature type="non-terminal residue" evidence="1">
    <location>
        <position position="1"/>
    </location>
</feature>
<reference evidence="1 2" key="1">
    <citation type="submission" date="2024-09" db="EMBL/GenBank/DDBJ databases">
        <authorList>
            <person name="D'Angelo T."/>
        </authorList>
    </citation>
    <scope>NUCLEOTIDE SEQUENCE [LARGE SCALE GENOMIC DNA]</scope>
    <source>
        <strain evidence="1">SAG AM-320-E07</strain>
    </source>
</reference>
<name>A0ABV6YM93_UNCEI</name>
<comment type="caution">
    <text evidence="1">The sequence shown here is derived from an EMBL/GenBank/DDBJ whole genome shotgun (WGS) entry which is preliminary data.</text>
</comment>
<dbReference type="EMBL" id="JBHPKH010000171">
    <property type="protein sequence ID" value="MFC1573456.1"/>
    <property type="molecule type" value="Genomic_DNA"/>
</dbReference>
<evidence type="ECO:0000313" key="1">
    <source>
        <dbReference type="EMBL" id="MFC1573456.1"/>
    </source>
</evidence>